<feature type="domain" description="HTH asnC-type" evidence="4">
    <location>
        <begin position="6"/>
        <end position="67"/>
    </location>
</feature>
<dbReference type="Proteomes" id="UP000250579">
    <property type="component" value="Chromosome"/>
</dbReference>
<dbReference type="GO" id="GO:0043565">
    <property type="term" value="F:sequence-specific DNA binding"/>
    <property type="evidence" value="ECO:0007669"/>
    <property type="project" value="InterPro"/>
</dbReference>
<dbReference type="InterPro" id="IPR011991">
    <property type="entry name" value="ArsR-like_HTH"/>
</dbReference>
<evidence type="ECO:0000259" key="4">
    <source>
        <dbReference type="PROSITE" id="PS50956"/>
    </source>
</evidence>
<keyword evidence="1" id="KW-0805">Transcription regulation</keyword>
<evidence type="ECO:0000256" key="2">
    <source>
        <dbReference type="ARBA" id="ARBA00023125"/>
    </source>
</evidence>
<keyword evidence="2" id="KW-0238">DNA-binding</keyword>
<dbReference type="InterPro" id="IPR036388">
    <property type="entry name" value="WH-like_DNA-bd_sf"/>
</dbReference>
<dbReference type="Pfam" id="PF01037">
    <property type="entry name" value="AsnC_trans_reg"/>
    <property type="match status" value="1"/>
</dbReference>
<evidence type="ECO:0000256" key="3">
    <source>
        <dbReference type="ARBA" id="ARBA00023163"/>
    </source>
</evidence>
<dbReference type="InterPro" id="IPR019888">
    <property type="entry name" value="Tscrpt_reg_AsnC-like"/>
</dbReference>
<dbReference type="Gene3D" id="3.30.70.920">
    <property type="match status" value="1"/>
</dbReference>
<keyword evidence="3" id="KW-0804">Transcription</keyword>
<dbReference type="PROSITE" id="PS00519">
    <property type="entry name" value="HTH_ASNC_1"/>
    <property type="match status" value="1"/>
</dbReference>
<dbReference type="AlphaFoldDB" id="A0A2Z5A6E2"/>
<dbReference type="EMBL" id="CP022198">
    <property type="protein sequence ID" value="AXA65622.1"/>
    <property type="molecule type" value="Genomic_DNA"/>
</dbReference>
<dbReference type="Pfam" id="PF13412">
    <property type="entry name" value="HTH_24"/>
    <property type="match status" value="1"/>
</dbReference>
<evidence type="ECO:0000313" key="5">
    <source>
        <dbReference type="EMBL" id="AXA65622.1"/>
    </source>
</evidence>
<dbReference type="PRINTS" id="PR00033">
    <property type="entry name" value="HTHASNC"/>
</dbReference>
<evidence type="ECO:0000313" key="6">
    <source>
        <dbReference type="Proteomes" id="UP000250579"/>
    </source>
</evidence>
<dbReference type="Gene3D" id="1.10.10.10">
    <property type="entry name" value="Winged helix-like DNA-binding domain superfamily/Winged helix DNA-binding domain"/>
    <property type="match status" value="1"/>
</dbReference>
<protein>
    <submittedName>
        <fullName evidence="5">AsnC family transcriptional regulator</fullName>
    </submittedName>
</protein>
<reference evidence="5 6" key="1">
    <citation type="submission" date="2017-06" db="EMBL/GenBank/DDBJ databases">
        <title>Evolution towards high GC content and high-temperature stress adaptation in endophytic Pseudomonas oryzihabitans impacted its plant-growth promoting traits.</title>
        <authorList>
            <person name="Nascimento F.X."/>
        </authorList>
    </citation>
    <scope>NUCLEOTIDE SEQUENCE [LARGE SCALE GENOMIC DNA]</scope>
    <source>
        <strain evidence="5 6">MS8</strain>
    </source>
</reference>
<evidence type="ECO:0000256" key="1">
    <source>
        <dbReference type="ARBA" id="ARBA00023015"/>
    </source>
</evidence>
<accession>A0A2Z5A6E2</accession>
<dbReference type="InterPro" id="IPR000485">
    <property type="entry name" value="AsnC-type_HTH_dom"/>
</dbReference>
<dbReference type="SMART" id="SM00344">
    <property type="entry name" value="HTH_ASNC"/>
    <property type="match status" value="1"/>
</dbReference>
<dbReference type="GO" id="GO:0043200">
    <property type="term" value="P:response to amino acid"/>
    <property type="evidence" value="ECO:0007669"/>
    <property type="project" value="TreeGrafter"/>
</dbReference>
<dbReference type="InterPro" id="IPR011008">
    <property type="entry name" value="Dimeric_a/b-barrel"/>
</dbReference>
<gene>
    <name evidence="5" type="ORF">CE139_07290</name>
</gene>
<dbReference type="InterPro" id="IPR019885">
    <property type="entry name" value="Tscrpt_reg_HTH_AsnC-type_CS"/>
</dbReference>
<dbReference type="PANTHER" id="PTHR30154:SF34">
    <property type="entry name" value="TRANSCRIPTIONAL REGULATOR AZLB"/>
    <property type="match status" value="1"/>
</dbReference>
<dbReference type="SUPFAM" id="SSF46785">
    <property type="entry name" value="Winged helix' DNA-binding domain"/>
    <property type="match status" value="1"/>
</dbReference>
<dbReference type="RefSeq" id="WP_133862081.1">
    <property type="nucleotide sequence ID" value="NZ_CP017024.1"/>
</dbReference>
<dbReference type="InterPro" id="IPR019887">
    <property type="entry name" value="Tscrpt_reg_AsnC/Lrp_C"/>
</dbReference>
<proteinExistence type="predicted"/>
<organism evidence="5 6">
    <name type="scientific">Pseudomonas oryzihabitans</name>
    <dbReference type="NCBI Taxonomy" id="47885"/>
    <lineage>
        <taxon>Bacteria</taxon>
        <taxon>Pseudomonadati</taxon>
        <taxon>Pseudomonadota</taxon>
        <taxon>Gammaproteobacteria</taxon>
        <taxon>Pseudomonadales</taxon>
        <taxon>Pseudomonadaceae</taxon>
        <taxon>Pseudomonas</taxon>
    </lineage>
</organism>
<dbReference type="SUPFAM" id="SSF54909">
    <property type="entry name" value="Dimeric alpha+beta barrel"/>
    <property type="match status" value="1"/>
</dbReference>
<dbReference type="PANTHER" id="PTHR30154">
    <property type="entry name" value="LEUCINE-RESPONSIVE REGULATORY PROTEIN"/>
    <property type="match status" value="1"/>
</dbReference>
<sequence length="167" mass="18349">MSRATLDEASLRILDALQENAELSNAELADIVGLSASPCWRRVAEMKERGVLRGAVTLVDPAALNLAINVFVHVSLKLQDKQSLEIFTNAIKERPEVMECYLMSGEADFMLRVVSEDLSKYQTLLLDCLTSIPVVASIRSSFALSQVKYTTALPTNHLRKRPAGSNG</sequence>
<dbReference type="PROSITE" id="PS50956">
    <property type="entry name" value="HTH_ASNC_2"/>
    <property type="match status" value="1"/>
</dbReference>
<dbReference type="CDD" id="cd00090">
    <property type="entry name" value="HTH_ARSR"/>
    <property type="match status" value="1"/>
</dbReference>
<dbReference type="InterPro" id="IPR036390">
    <property type="entry name" value="WH_DNA-bd_sf"/>
</dbReference>
<dbReference type="GO" id="GO:0006355">
    <property type="term" value="P:regulation of DNA-templated transcription"/>
    <property type="evidence" value="ECO:0007669"/>
    <property type="project" value="UniProtKB-ARBA"/>
</dbReference>
<dbReference type="GO" id="GO:0005829">
    <property type="term" value="C:cytosol"/>
    <property type="evidence" value="ECO:0007669"/>
    <property type="project" value="TreeGrafter"/>
</dbReference>
<name>A0A2Z5A6E2_9PSED</name>